<dbReference type="InterPro" id="IPR029035">
    <property type="entry name" value="DHS-like_NAD/FAD-binding_dom"/>
</dbReference>
<evidence type="ECO:0000256" key="4">
    <source>
        <dbReference type="ARBA" id="ARBA00023014"/>
    </source>
</evidence>
<keyword evidence="5" id="KW-0285">Flavoprotein</keyword>
<dbReference type="eggNOG" id="COG1145">
    <property type="taxonomic scope" value="Bacteria"/>
</dbReference>
<sequence>MSNYTIDYANCTLCEECIEACPFDAIEIVDDKVEINAACKACGICVDTCPEGVIQPVEDEREAVNKDEYSDVLVFAEQLEGEIHPVTYELMGKGRELADKIDQELHVILLGHNLTDQTDEILAHGADKVYVYDQEELHHYNVQPYATAIEDCIKRTKPTIVLIGATSIGRSLAPRVATRFRTGLTADCTILDVRENTDLVQTRPAFGGNIMARILTTRHRPQMATMRYKVMEPIPRVENPTGEVVEFSVSKEKLETRAKICEITKKPDVESIEDADVIVAVGRGIREEKDLEMAQELADLLGGKLGTTRPLIEKGWTEHKQQIGLSGRTVRPELIITLGISGAVQFVAGMKNSENIFAVNNDPEANIFDVAHYGVVGDLYEVLPRLIEKIKNGENILAS</sequence>
<dbReference type="PANTHER" id="PTHR43153">
    <property type="entry name" value="ELECTRON TRANSFER FLAVOPROTEIN ALPHA"/>
    <property type="match status" value="1"/>
</dbReference>
<organism evidence="7 8">
    <name type="scientific">Acetohalobium arabaticum (strain ATCC 49924 / DSM 5501 / Z-7288)</name>
    <dbReference type="NCBI Taxonomy" id="574087"/>
    <lineage>
        <taxon>Bacteria</taxon>
        <taxon>Bacillati</taxon>
        <taxon>Bacillota</taxon>
        <taxon>Clostridia</taxon>
        <taxon>Halanaerobiales</taxon>
        <taxon>Halobacteroidaceae</taxon>
        <taxon>Acetohalobium</taxon>
    </lineage>
</organism>
<name>D9QS19_ACEAZ</name>
<dbReference type="Gene3D" id="3.40.50.1220">
    <property type="entry name" value="TPP-binding domain"/>
    <property type="match status" value="1"/>
</dbReference>
<keyword evidence="5" id="KW-0274">FAD</keyword>
<dbReference type="PANTHER" id="PTHR43153:SF1">
    <property type="entry name" value="ELECTRON TRANSFER FLAVOPROTEIN SUBUNIT ALPHA, MITOCHONDRIAL"/>
    <property type="match status" value="1"/>
</dbReference>
<dbReference type="SUPFAM" id="SSF52467">
    <property type="entry name" value="DHS-like NAD/FAD-binding domain"/>
    <property type="match status" value="1"/>
</dbReference>
<evidence type="ECO:0000313" key="7">
    <source>
        <dbReference type="EMBL" id="ADL13310.1"/>
    </source>
</evidence>
<proteinExistence type="inferred from homology"/>
<dbReference type="HOGENOM" id="CLU_034178_1_1_9"/>
<dbReference type="STRING" id="574087.Acear_1805"/>
<evidence type="ECO:0000313" key="8">
    <source>
        <dbReference type="Proteomes" id="UP000001661"/>
    </source>
</evidence>
<dbReference type="Pfam" id="PF13187">
    <property type="entry name" value="Fer4_9"/>
    <property type="match status" value="1"/>
</dbReference>
<keyword evidence="8" id="KW-1185">Reference proteome</keyword>
<dbReference type="InterPro" id="IPR017896">
    <property type="entry name" value="4Fe4S_Fe-S-bd"/>
</dbReference>
<feature type="binding site" evidence="5">
    <location>
        <position position="283"/>
    </location>
    <ligand>
        <name>FAD</name>
        <dbReference type="ChEBI" id="CHEBI:57692"/>
    </ligand>
</feature>
<dbReference type="AlphaFoldDB" id="D9QS19"/>
<dbReference type="EMBL" id="CP002105">
    <property type="protein sequence ID" value="ADL13310.1"/>
    <property type="molecule type" value="Genomic_DNA"/>
</dbReference>
<dbReference type="InterPro" id="IPR001308">
    <property type="entry name" value="ETF_a/FixB"/>
</dbReference>
<dbReference type="PIRSF" id="PIRSF000089">
    <property type="entry name" value="Electra_flavoP_a"/>
    <property type="match status" value="1"/>
</dbReference>
<dbReference type="SMART" id="SM00893">
    <property type="entry name" value="ETF"/>
    <property type="match status" value="1"/>
</dbReference>
<dbReference type="Gene3D" id="3.40.50.620">
    <property type="entry name" value="HUPs"/>
    <property type="match status" value="1"/>
</dbReference>
<dbReference type="InterPro" id="IPR014731">
    <property type="entry name" value="ETF_asu_C"/>
</dbReference>
<evidence type="ECO:0000256" key="5">
    <source>
        <dbReference type="PIRSR" id="PIRSR000089-1"/>
    </source>
</evidence>
<feature type="binding site" evidence="5">
    <location>
        <begin position="308"/>
        <end position="309"/>
    </location>
    <ligand>
        <name>FAD</name>
        <dbReference type="ChEBI" id="CHEBI:57692"/>
    </ligand>
</feature>
<evidence type="ECO:0000256" key="2">
    <source>
        <dbReference type="ARBA" id="ARBA00022723"/>
    </source>
</evidence>
<dbReference type="PROSITE" id="PS00198">
    <property type="entry name" value="4FE4S_FER_1"/>
    <property type="match status" value="2"/>
</dbReference>
<dbReference type="Gene3D" id="3.30.70.20">
    <property type="match status" value="1"/>
</dbReference>
<dbReference type="GO" id="GO:0050660">
    <property type="term" value="F:flavin adenine dinucleotide binding"/>
    <property type="evidence" value="ECO:0007669"/>
    <property type="project" value="InterPro"/>
</dbReference>
<dbReference type="GO" id="GO:0009055">
    <property type="term" value="F:electron transfer activity"/>
    <property type="evidence" value="ECO:0007669"/>
    <property type="project" value="InterPro"/>
</dbReference>
<dbReference type="eggNOG" id="COG2025">
    <property type="taxonomic scope" value="Bacteria"/>
</dbReference>
<dbReference type="OrthoDB" id="9770286at2"/>
<dbReference type="RefSeq" id="WP_013278755.1">
    <property type="nucleotide sequence ID" value="NC_014378.1"/>
</dbReference>
<dbReference type="InterPro" id="IPR033947">
    <property type="entry name" value="ETF_alpha_N"/>
</dbReference>
<dbReference type="GO" id="GO:0046872">
    <property type="term" value="F:metal ion binding"/>
    <property type="evidence" value="ECO:0007669"/>
    <property type="project" value="UniProtKB-KW"/>
</dbReference>
<feature type="domain" description="4Fe-4S ferredoxin-type" evidence="6">
    <location>
        <begin position="32"/>
        <end position="59"/>
    </location>
</feature>
<evidence type="ECO:0000259" key="6">
    <source>
        <dbReference type="PROSITE" id="PS51379"/>
    </source>
</evidence>
<keyword evidence="2" id="KW-0479">Metal-binding</keyword>
<keyword evidence="3" id="KW-0408">Iron</keyword>
<dbReference type="Proteomes" id="UP000001661">
    <property type="component" value="Chromosome"/>
</dbReference>
<dbReference type="Pfam" id="PF01012">
    <property type="entry name" value="ETF"/>
    <property type="match status" value="1"/>
</dbReference>
<dbReference type="InterPro" id="IPR014729">
    <property type="entry name" value="Rossmann-like_a/b/a_fold"/>
</dbReference>
<evidence type="ECO:0000256" key="1">
    <source>
        <dbReference type="ARBA" id="ARBA00005817"/>
    </source>
</evidence>
<feature type="binding site" evidence="5">
    <location>
        <position position="360"/>
    </location>
    <ligand>
        <name>FAD</name>
        <dbReference type="ChEBI" id="CHEBI:57692"/>
    </ligand>
</feature>
<dbReference type="PROSITE" id="PS51379">
    <property type="entry name" value="4FE4S_FER_2"/>
    <property type="match status" value="2"/>
</dbReference>
<dbReference type="InterPro" id="IPR014730">
    <property type="entry name" value="ETF_a/b_N"/>
</dbReference>
<dbReference type="SUPFAM" id="SSF52402">
    <property type="entry name" value="Adenine nucleotide alpha hydrolases-like"/>
    <property type="match status" value="1"/>
</dbReference>
<evidence type="ECO:0000256" key="3">
    <source>
        <dbReference type="ARBA" id="ARBA00023004"/>
    </source>
</evidence>
<dbReference type="Pfam" id="PF00766">
    <property type="entry name" value="ETF_alpha"/>
    <property type="match status" value="1"/>
</dbReference>
<feature type="domain" description="4Fe-4S ferredoxin-type" evidence="6">
    <location>
        <begin position="2"/>
        <end position="31"/>
    </location>
</feature>
<comment type="cofactor">
    <cofactor evidence="5">
        <name>FAD</name>
        <dbReference type="ChEBI" id="CHEBI:57692"/>
    </cofactor>
    <text evidence="5">Binds 1 FAD per dimer.</text>
</comment>
<protein>
    <submittedName>
        <fullName evidence="7">Electron transfer flavoprotein alpha/beta-subunit</fullName>
    </submittedName>
</protein>
<dbReference type="GO" id="GO:0033539">
    <property type="term" value="P:fatty acid beta-oxidation using acyl-CoA dehydrogenase"/>
    <property type="evidence" value="ECO:0007669"/>
    <property type="project" value="TreeGrafter"/>
</dbReference>
<dbReference type="CDD" id="cd04410">
    <property type="entry name" value="DMSOR_beta-like"/>
    <property type="match status" value="1"/>
</dbReference>
<dbReference type="InterPro" id="IPR017900">
    <property type="entry name" value="4Fe4S_Fe_S_CS"/>
</dbReference>
<dbReference type="SUPFAM" id="SSF54862">
    <property type="entry name" value="4Fe-4S ferredoxins"/>
    <property type="match status" value="1"/>
</dbReference>
<reference evidence="7 8" key="1">
    <citation type="journal article" date="2010" name="Stand. Genomic Sci.">
        <title>Complete genome sequence of Acetohalobium arabaticum type strain (Z-7288).</title>
        <authorList>
            <person name="Sikorski J."/>
            <person name="Lapidus A."/>
            <person name="Chertkov O."/>
            <person name="Lucas S."/>
            <person name="Copeland A."/>
            <person name="Glavina Del Rio T."/>
            <person name="Nolan M."/>
            <person name="Tice H."/>
            <person name="Cheng J.F."/>
            <person name="Han C."/>
            <person name="Brambilla E."/>
            <person name="Pitluck S."/>
            <person name="Liolios K."/>
            <person name="Ivanova N."/>
            <person name="Mavromatis K."/>
            <person name="Mikhailova N."/>
            <person name="Pati A."/>
            <person name="Bruce D."/>
            <person name="Detter C."/>
            <person name="Tapia R."/>
            <person name="Goodwin L."/>
            <person name="Chen A."/>
            <person name="Palaniappan K."/>
            <person name="Land M."/>
            <person name="Hauser L."/>
            <person name="Chang Y.J."/>
            <person name="Jeffries C.D."/>
            <person name="Rohde M."/>
            <person name="Goker M."/>
            <person name="Spring S."/>
            <person name="Woyke T."/>
            <person name="Bristow J."/>
            <person name="Eisen J.A."/>
            <person name="Markowitz V."/>
            <person name="Hugenholtz P."/>
            <person name="Kyrpides N.C."/>
            <person name="Klenk H.P."/>
        </authorList>
    </citation>
    <scope>NUCLEOTIDE SEQUENCE [LARGE SCALE GENOMIC DNA]</scope>
    <source>
        <strain evidence="8">ATCC 49924 / DSM 5501 / Z-7288</strain>
    </source>
</reference>
<accession>D9QS19</accession>
<feature type="binding site" evidence="5">
    <location>
        <begin position="322"/>
        <end position="326"/>
    </location>
    <ligand>
        <name>FAD</name>
        <dbReference type="ChEBI" id="CHEBI:57692"/>
    </ligand>
</feature>
<keyword evidence="4" id="KW-0411">Iron-sulfur</keyword>
<comment type="similarity">
    <text evidence="1">Belongs to the ETF alpha-subunit/FixB family.</text>
</comment>
<dbReference type="CDD" id="cd01715">
    <property type="entry name" value="ETF_alpha"/>
    <property type="match status" value="1"/>
</dbReference>
<dbReference type="KEGG" id="aar:Acear_1805"/>
<gene>
    <name evidence="7" type="ordered locus">Acear_1805</name>
</gene>
<dbReference type="GO" id="GO:0051536">
    <property type="term" value="F:iron-sulfur cluster binding"/>
    <property type="evidence" value="ECO:0007669"/>
    <property type="project" value="UniProtKB-KW"/>
</dbReference>